<dbReference type="NCBIfam" id="TIGR00326">
    <property type="entry name" value="eubact_ribD"/>
    <property type="match status" value="1"/>
</dbReference>
<gene>
    <name evidence="14" type="primary">ribD</name>
    <name evidence="14" type="ORF">SCD90_13640</name>
</gene>
<evidence type="ECO:0000256" key="1">
    <source>
        <dbReference type="ARBA" id="ARBA00002151"/>
    </source>
</evidence>
<evidence type="ECO:0000313" key="15">
    <source>
        <dbReference type="Proteomes" id="UP001274321"/>
    </source>
</evidence>
<dbReference type="InterPro" id="IPR050765">
    <property type="entry name" value="Riboflavin_Biosynth_HTPR"/>
</dbReference>
<dbReference type="InterPro" id="IPR002734">
    <property type="entry name" value="RibDG_C"/>
</dbReference>
<dbReference type="EMBL" id="JAXAFJ010000009">
    <property type="protein sequence ID" value="MDX6807109.1"/>
    <property type="molecule type" value="Genomic_DNA"/>
</dbReference>
<keyword evidence="6 12" id="KW-0686">Riboflavin biosynthesis</keyword>
<accession>A0ABU4RQH7</accession>
<dbReference type="InterPro" id="IPR016192">
    <property type="entry name" value="APOBEC/CMP_deaminase_Zn-bd"/>
</dbReference>
<keyword evidence="7 12" id="KW-0479">Metal-binding</keyword>
<keyword evidence="11" id="KW-0511">Multifunctional enzyme</keyword>
<dbReference type="SUPFAM" id="SSF53597">
    <property type="entry name" value="Dihydrofolate reductase-like"/>
    <property type="match status" value="1"/>
</dbReference>
<keyword evidence="12 14" id="KW-0378">Hydrolase</keyword>
<comment type="caution">
    <text evidence="14">The sequence shown here is derived from an EMBL/GenBank/DDBJ whole genome shotgun (WGS) entry which is preliminary data.</text>
</comment>
<dbReference type="Pfam" id="PF00383">
    <property type="entry name" value="dCMP_cyt_deam_1"/>
    <property type="match status" value="1"/>
</dbReference>
<keyword evidence="8 12" id="KW-0862">Zinc</keyword>
<dbReference type="Pfam" id="PF01872">
    <property type="entry name" value="RibD_C"/>
    <property type="match status" value="1"/>
</dbReference>
<comment type="similarity">
    <text evidence="4 12">In the N-terminal section; belongs to the cytidine and deoxycytidylate deaminase family.</text>
</comment>
<dbReference type="Gene3D" id="3.40.140.10">
    <property type="entry name" value="Cytidine Deaminase, domain 2"/>
    <property type="match status" value="1"/>
</dbReference>
<dbReference type="SUPFAM" id="SSF53927">
    <property type="entry name" value="Cytidine deaminase-like"/>
    <property type="match status" value="1"/>
</dbReference>
<evidence type="ECO:0000256" key="7">
    <source>
        <dbReference type="ARBA" id="ARBA00022723"/>
    </source>
</evidence>
<name>A0ABU4RQH7_9HYPH</name>
<comment type="pathway">
    <text evidence="2 12">Cofactor biosynthesis; riboflavin biosynthesis; 5-amino-6-(D-ribitylamino)uracil from GTP: step 2/4.</text>
</comment>
<dbReference type="EC" id="3.5.4.26" evidence="12"/>
<comment type="cofactor">
    <cofactor evidence="12">
        <name>Zn(2+)</name>
        <dbReference type="ChEBI" id="CHEBI:29105"/>
    </cofactor>
    <text evidence="12">Binds 1 zinc ion.</text>
</comment>
<comment type="pathway">
    <text evidence="3 12">Cofactor biosynthesis; riboflavin biosynthesis; 5-amino-6-(D-ribitylamino)uracil from GTP: step 3/4.</text>
</comment>
<feature type="domain" description="CMP/dCMP-type deaminase" evidence="13">
    <location>
        <begin position="8"/>
        <end position="129"/>
    </location>
</feature>
<evidence type="ECO:0000256" key="4">
    <source>
        <dbReference type="ARBA" id="ARBA00005259"/>
    </source>
</evidence>
<evidence type="ECO:0000256" key="6">
    <source>
        <dbReference type="ARBA" id="ARBA00022619"/>
    </source>
</evidence>
<reference evidence="14 15" key="1">
    <citation type="submission" date="2023-11" db="EMBL/GenBank/DDBJ databases">
        <authorList>
            <person name="Bao R."/>
        </authorList>
    </citation>
    <scope>NUCLEOTIDE SEQUENCE [LARGE SCALE GENOMIC DNA]</scope>
    <source>
        <strain evidence="14 15">PJ23</strain>
    </source>
</reference>
<evidence type="ECO:0000256" key="3">
    <source>
        <dbReference type="ARBA" id="ARBA00004910"/>
    </source>
</evidence>
<dbReference type="GO" id="GO:0008703">
    <property type="term" value="F:5-amino-6-(5-phosphoribosylamino)uracil reductase activity"/>
    <property type="evidence" value="ECO:0007669"/>
    <property type="project" value="UniProtKB-EC"/>
</dbReference>
<dbReference type="InterPro" id="IPR004794">
    <property type="entry name" value="Eubact_RibD"/>
</dbReference>
<keyword evidence="9 12" id="KW-0521">NADP</keyword>
<dbReference type="PIRSF" id="PIRSF006769">
    <property type="entry name" value="RibD"/>
    <property type="match status" value="1"/>
</dbReference>
<dbReference type="CDD" id="cd01284">
    <property type="entry name" value="Riboflavin_deaminase-reductase"/>
    <property type="match status" value="1"/>
</dbReference>
<dbReference type="InterPro" id="IPR024072">
    <property type="entry name" value="DHFR-like_dom_sf"/>
</dbReference>
<dbReference type="PANTHER" id="PTHR38011:SF7">
    <property type="entry name" value="2,5-DIAMINO-6-RIBOSYLAMINO-4(3H)-PYRIMIDINONE 5'-PHOSPHATE REDUCTASE"/>
    <property type="match status" value="1"/>
</dbReference>
<comment type="similarity">
    <text evidence="5 12">In the C-terminal section; belongs to the HTP reductase family.</text>
</comment>
<dbReference type="GO" id="GO:0008835">
    <property type="term" value="F:diaminohydroxyphosphoribosylaminopyrimidine deaminase activity"/>
    <property type="evidence" value="ECO:0007669"/>
    <property type="project" value="UniProtKB-EC"/>
</dbReference>
<dbReference type="InterPro" id="IPR002125">
    <property type="entry name" value="CMP_dCMP_dom"/>
</dbReference>
<comment type="catalytic activity">
    <reaction evidence="12">
        <text>5-amino-6-(5-phospho-D-ribitylamino)uracil + NADP(+) = 5-amino-6-(5-phospho-D-ribosylamino)uracil + NADPH + H(+)</text>
        <dbReference type="Rhea" id="RHEA:17845"/>
        <dbReference type="ChEBI" id="CHEBI:15378"/>
        <dbReference type="ChEBI" id="CHEBI:57783"/>
        <dbReference type="ChEBI" id="CHEBI:58349"/>
        <dbReference type="ChEBI" id="CHEBI:58421"/>
        <dbReference type="ChEBI" id="CHEBI:58453"/>
        <dbReference type="EC" id="1.1.1.193"/>
    </reaction>
</comment>
<evidence type="ECO:0000256" key="5">
    <source>
        <dbReference type="ARBA" id="ARBA00007417"/>
    </source>
</evidence>
<dbReference type="EC" id="1.1.1.193" evidence="12"/>
<comment type="catalytic activity">
    <reaction evidence="12">
        <text>2,5-diamino-6-hydroxy-4-(5-phosphoribosylamino)-pyrimidine + H2O + H(+) = 5-amino-6-(5-phospho-D-ribosylamino)uracil + NH4(+)</text>
        <dbReference type="Rhea" id="RHEA:21868"/>
        <dbReference type="ChEBI" id="CHEBI:15377"/>
        <dbReference type="ChEBI" id="CHEBI:15378"/>
        <dbReference type="ChEBI" id="CHEBI:28938"/>
        <dbReference type="ChEBI" id="CHEBI:58453"/>
        <dbReference type="ChEBI" id="CHEBI:58614"/>
        <dbReference type="EC" id="3.5.4.26"/>
    </reaction>
</comment>
<dbReference type="PANTHER" id="PTHR38011">
    <property type="entry name" value="DIHYDROFOLATE REDUCTASE FAMILY PROTEIN (AFU_ORTHOLOGUE AFUA_8G06820)"/>
    <property type="match status" value="1"/>
</dbReference>
<keyword evidence="10 12" id="KW-0560">Oxidoreductase</keyword>
<proteinExistence type="inferred from homology"/>
<protein>
    <recommendedName>
        <fullName evidence="12">Riboflavin biosynthesis protein RibD</fullName>
    </recommendedName>
    <domain>
        <recommendedName>
            <fullName evidence="12">Diaminohydroxyphosphoribosylaminopyrimidine deaminase</fullName>
            <shortName evidence="12">DRAP deaminase</shortName>
            <ecNumber evidence="12">3.5.4.26</ecNumber>
        </recommendedName>
        <alternativeName>
            <fullName evidence="12">Riboflavin-specific deaminase</fullName>
        </alternativeName>
    </domain>
    <domain>
        <recommendedName>
            <fullName evidence="12">5-amino-6-(5-phosphoribosylamino)uracil reductase</fullName>
            <ecNumber evidence="12">1.1.1.193</ecNumber>
        </recommendedName>
        <alternativeName>
            <fullName evidence="12">HTP reductase</fullName>
        </alternativeName>
    </domain>
</protein>
<evidence type="ECO:0000256" key="8">
    <source>
        <dbReference type="ARBA" id="ARBA00022833"/>
    </source>
</evidence>
<organism evidence="14 15">
    <name type="scientific">Terrihabitans rhizophilus</name>
    <dbReference type="NCBI Taxonomy" id="3092662"/>
    <lineage>
        <taxon>Bacteria</taxon>
        <taxon>Pseudomonadati</taxon>
        <taxon>Pseudomonadota</taxon>
        <taxon>Alphaproteobacteria</taxon>
        <taxon>Hyphomicrobiales</taxon>
        <taxon>Terrihabitans</taxon>
    </lineage>
</organism>
<evidence type="ECO:0000259" key="13">
    <source>
        <dbReference type="PROSITE" id="PS51747"/>
    </source>
</evidence>
<evidence type="ECO:0000256" key="12">
    <source>
        <dbReference type="PIRNR" id="PIRNR006769"/>
    </source>
</evidence>
<dbReference type="PROSITE" id="PS51747">
    <property type="entry name" value="CYT_DCMP_DEAMINASES_2"/>
    <property type="match status" value="1"/>
</dbReference>
<evidence type="ECO:0000256" key="2">
    <source>
        <dbReference type="ARBA" id="ARBA00004882"/>
    </source>
</evidence>
<keyword evidence="15" id="KW-1185">Reference proteome</keyword>
<evidence type="ECO:0000256" key="11">
    <source>
        <dbReference type="ARBA" id="ARBA00023268"/>
    </source>
</evidence>
<comment type="function">
    <text evidence="1 12">Converts 2,5-diamino-6-(ribosylamino)-4(3h)-pyrimidinone 5'-phosphate into 5-amino-6-(ribosylamino)-2,4(1h,3h)-pyrimidinedione 5'-phosphate.</text>
</comment>
<dbReference type="PROSITE" id="PS00903">
    <property type="entry name" value="CYT_DCMP_DEAMINASES_1"/>
    <property type="match status" value="1"/>
</dbReference>
<evidence type="ECO:0000313" key="14">
    <source>
        <dbReference type="EMBL" id="MDX6807109.1"/>
    </source>
</evidence>
<dbReference type="Gene3D" id="3.40.430.10">
    <property type="entry name" value="Dihydrofolate Reductase, subunit A"/>
    <property type="match status" value="1"/>
</dbReference>
<evidence type="ECO:0000256" key="9">
    <source>
        <dbReference type="ARBA" id="ARBA00022857"/>
    </source>
</evidence>
<sequence>MSTGDVTEQDRRFMAAAFGLGTRELGRTWPNPAVGAIVVRDGRLVGRGWTQAGGRPHGEPLALAEAGELARGATLYVTLEPCSHHGKTPPCCDAIIAAGIARVVAAMPDPNPLVGGQGYARLRAAGIEVVEALLEDEARRQHAGHISRILKQRPHVLLKLAVSADNKAGFSGRETAITGEAVRRRVHMLRARHDAIAVGIGTVLADDPTLTCRLPGMEGRSPLRVVFDPGLLLPLDSQLVLTAAEHPVLVLTSAGVPEAAADALRQRGVEVIAASDSTGEVISLPAAMAVLNERGITRLMVEGGPRLAAALLKADLVDRAVIFESETVLGDGALAALPERHEHALPKAGLRLSHGVRIGSDTAFHYERG</sequence>
<dbReference type="Proteomes" id="UP001274321">
    <property type="component" value="Unassembled WGS sequence"/>
</dbReference>
<evidence type="ECO:0000256" key="10">
    <source>
        <dbReference type="ARBA" id="ARBA00023002"/>
    </source>
</evidence>
<dbReference type="InterPro" id="IPR016193">
    <property type="entry name" value="Cytidine_deaminase-like"/>
</dbReference>